<dbReference type="InterPro" id="IPR008972">
    <property type="entry name" value="Cupredoxin"/>
</dbReference>
<protein>
    <submittedName>
        <fullName evidence="1">Uncharacterized protein</fullName>
    </submittedName>
</protein>
<reference evidence="1 2" key="1">
    <citation type="submission" date="2014-10" db="EMBL/GenBank/DDBJ databases">
        <title>Draft genome of phytase producing Bacillus ginsengihumi strain M2.11.</title>
        <authorList>
            <person name="Toymentseva A."/>
            <person name="Boulygina E.A."/>
            <person name="Kazakov S.V."/>
            <person name="Kayumov I."/>
            <person name="Suleimanova A.D."/>
            <person name="Mardanova A.M."/>
            <person name="Maria S.N."/>
            <person name="Sergey M.Y."/>
            <person name="Sharipova M.R."/>
        </authorList>
    </citation>
    <scope>NUCLEOTIDE SEQUENCE [LARGE SCALE GENOMIC DNA]</scope>
    <source>
        <strain evidence="1 2">M2.11</strain>
    </source>
</reference>
<dbReference type="Proteomes" id="UP000030588">
    <property type="component" value="Unassembled WGS sequence"/>
</dbReference>
<evidence type="ECO:0000313" key="2">
    <source>
        <dbReference type="Proteomes" id="UP000030588"/>
    </source>
</evidence>
<dbReference type="STRING" id="363870.NG54_04925"/>
<accession>A0A0A6Y1C4</accession>
<dbReference type="Gene3D" id="2.60.40.420">
    <property type="entry name" value="Cupredoxins - blue copper proteins"/>
    <property type="match status" value="1"/>
</dbReference>
<evidence type="ECO:0000313" key="1">
    <source>
        <dbReference type="EMBL" id="KHD86102.1"/>
    </source>
</evidence>
<dbReference type="AlphaFoldDB" id="A0A0A6Y1C4"/>
<gene>
    <name evidence="1" type="ORF">NG54_04925</name>
</gene>
<sequence length="88" mass="10230">MVAILAHYLMWKKENQSRLNGQITFHSGISCQWINQFGDLPEVRTVVHVHGSETQSDSDGYPEAWFTNDFMQTGPYCKHNERRCKTLL</sequence>
<organism evidence="1 2">
    <name type="scientific">Heyndrickxia ginsengihumi</name>
    <dbReference type="NCBI Taxonomy" id="363870"/>
    <lineage>
        <taxon>Bacteria</taxon>
        <taxon>Bacillati</taxon>
        <taxon>Bacillota</taxon>
        <taxon>Bacilli</taxon>
        <taxon>Bacillales</taxon>
        <taxon>Bacillaceae</taxon>
        <taxon>Heyndrickxia</taxon>
    </lineage>
</organism>
<proteinExistence type="predicted"/>
<dbReference type="EMBL" id="JRUN01000010">
    <property type="protein sequence ID" value="KHD86102.1"/>
    <property type="molecule type" value="Genomic_DNA"/>
</dbReference>
<name>A0A0A6Y1C4_9BACI</name>
<comment type="caution">
    <text evidence="1">The sequence shown here is derived from an EMBL/GenBank/DDBJ whole genome shotgun (WGS) entry which is preliminary data.</text>
</comment>